<evidence type="ECO:0000259" key="9">
    <source>
        <dbReference type="Pfam" id="PF00561"/>
    </source>
</evidence>
<evidence type="ECO:0000256" key="5">
    <source>
        <dbReference type="ARBA" id="ARBA00023167"/>
    </source>
</evidence>
<dbReference type="InterPro" id="IPR008220">
    <property type="entry name" value="HAT_MetX-like"/>
</dbReference>
<dbReference type="GO" id="GO:0005737">
    <property type="term" value="C:cytoplasm"/>
    <property type="evidence" value="ECO:0007669"/>
    <property type="project" value="UniProtKB-SubCell"/>
</dbReference>
<dbReference type="InterPro" id="IPR000073">
    <property type="entry name" value="AB_hydrolase_1"/>
</dbReference>
<feature type="active site" description="Nucleophile" evidence="7 8">
    <location>
        <position position="153"/>
    </location>
</feature>
<dbReference type="Proteomes" id="UP000540556">
    <property type="component" value="Unassembled WGS sequence"/>
</dbReference>
<comment type="similarity">
    <text evidence="7">Belongs to the AB hydrolase superfamily. MetX family.</text>
</comment>
<dbReference type="NCBIfam" id="NF001209">
    <property type="entry name" value="PRK00175.1"/>
    <property type="match status" value="1"/>
</dbReference>
<dbReference type="SUPFAM" id="SSF53474">
    <property type="entry name" value="alpha/beta-Hydrolases"/>
    <property type="match status" value="1"/>
</dbReference>
<keyword evidence="6 7" id="KW-0012">Acyltransferase</keyword>
<feature type="binding site" evidence="7">
    <location>
        <position position="223"/>
    </location>
    <ligand>
        <name>substrate</name>
    </ligand>
</feature>
<evidence type="ECO:0000256" key="8">
    <source>
        <dbReference type="PIRSR" id="PIRSR000443-1"/>
    </source>
</evidence>
<dbReference type="EMBL" id="JABEQK010000010">
    <property type="protein sequence ID" value="MBB2205926.1"/>
    <property type="molecule type" value="Genomic_DNA"/>
</dbReference>
<dbReference type="GO" id="GO:0009092">
    <property type="term" value="P:homoserine metabolic process"/>
    <property type="evidence" value="ECO:0007669"/>
    <property type="project" value="TreeGrafter"/>
</dbReference>
<dbReference type="PANTHER" id="PTHR32268">
    <property type="entry name" value="HOMOSERINE O-ACETYLTRANSFERASE"/>
    <property type="match status" value="1"/>
</dbReference>
<keyword evidence="4 7" id="KW-0808">Transferase</keyword>
<dbReference type="FunFam" id="1.10.1740.110:FF:000001">
    <property type="entry name" value="Homoserine O-acetyltransferase"/>
    <property type="match status" value="1"/>
</dbReference>
<comment type="function">
    <text evidence="7">Transfers an acetyl group from acetyl-CoA to L-homoserine, forming acetyl-L-homoserine.</text>
</comment>
<dbReference type="GO" id="GO:0004414">
    <property type="term" value="F:homoserine O-acetyltransferase activity"/>
    <property type="evidence" value="ECO:0007669"/>
    <property type="project" value="UniProtKB-UniRule"/>
</dbReference>
<dbReference type="PANTHER" id="PTHR32268:SF11">
    <property type="entry name" value="HOMOSERINE O-ACETYLTRANSFERASE"/>
    <property type="match status" value="1"/>
</dbReference>
<comment type="catalytic activity">
    <reaction evidence="7">
        <text>L-homoserine + acetyl-CoA = O-acetyl-L-homoserine + CoA</text>
        <dbReference type="Rhea" id="RHEA:13701"/>
        <dbReference type="ChEBI" id="CHEBI:57287"/>
        <dbReference type="ChEBI" id="CHEBI:57288"/>
        <dbReference type="ChEBI" id="CHEBI:57476"/>
        <dbReference type="ChEBI" id="CHEBI:57716"/>
        <dbReference type="EC" id="2.3.1.31"/>
    </reaction>
</comment>
<dbReference type="InterPro" id="IPR029058">
    <property type="entry name" value="AB_hydrolase_fold"/>
</dbReference>
<accession>A0A7W4KFC0</accession>
<keyword evidence="5 7" id="KW-0486">Methionine biosynthesis</keyword>
<evidence type="ECO:0000256" key="3">
    <source>
        <dbReference type="ARBA" id="ARBA00022605"/>
    </source>
</evidence>
<feature type="domain" description="AB hydrolase-1" evidence="9">
    <location>
        <begin position="47"/>
        <end position="361"/>
    </location>
</feature>
<evidence type="ECO:0000256" key="6">
    <source>
        <dbReference type="ARBA" id="ARBA00023315"/>
    </source>
</evidence>
<sequence length="384" mass="42494">MDQTTPTHIEHAHMLFPDGMQLECGFLLAPVRVAYRTYGTLSAARDNAIVVCHALTGDQYLAETHPLTGKPGWWGRMVGPGLPIDTDRFFVICMNVLGGCMGSTGPRDPRPDIAGEPWGTDFPPITIRDMVRAQKLVVDALGITRLFAVVGGSMGGMQVLEWAATFPDMVFAAMPIATSPFHSAQNIAFNEVSRQAIFADPDWHGGRYWEQGAVPARGLAVARMMAHITYLSEEALTRKFGRRVRRDPYNQAGSLSLFGEIFEVESYLRHQGSSFVRRFDANSYLTITRAMDYFDLGADHDGDPSRPFHGTRTRFCIVSFTSDWLFPTSQARLLARALNRAAANVSFVEIDSDKGHDAFLLDEPDFDRTVRGFLSGAAEHARIG</sequence>
<evidence type="ECO:0000313" key="10">
    <source>
        <dbReference type="EMBL" id="MBB2205926.1"/>
    </source>
</evidence>
<evidence type="ECO:0000256" key="2">
    <source>
        <dbReference type="ARBA" id="ARBA00022490"/>
    </source>
</evidence>
<comment type="caution">
    <text evidence="10">The sequence shown here is derived from an EMBL/GenBank/DDBJ whole genome shotgun (WGS) entry which is preliminary data.</text>
</comment>
<feature type="active site" evidence="7 8">
    <location>
        <position position="323"/>
    </location>
</feature>
<organism evidence="10 11">
    <name type="scientific">Gluconacetobacter takamatsuzukensis</name>
    <dbReference type="NCBI Taxonomy" id="1286190"/>
    <lineage>
        <taxon>Bacteria</taxon>
        <taxon>Pseudomonadati</taxon>
        <taxon>Pseudomonadota</taxon>
        <taxon>Alphaproteobacteria</taxon>
        <taxon>Acetobacterales</taxon>
        <taxon>Acetobacteraceae</taxon>
        <taxon>Gluconacetobacter</taxon>
    </lineage>
</organism>
<comment type="subunit">
    <text evidence="1 7">Homodimer.</text>
</comment>
<keyword evidence="2 7" id="KW-0963">Cytoplasm</keyword>
<name>A0A7W4KFC0_9PROT</name>
<dbReference type="HAMAP" id="MF_00296">
    <property type="entry name" value="MetX_acyltransf"/>
    <property type="match status" value="1"/>
</dbReference>
<keyword evidence="11" id="KW-1185">Reference proteome</keyword>
<dbReference type="GO" id="GO:0009086">
    <property type="term" value="P:methionine biosynthetic process"/>
    <property type="evidence" value="ECO:0007669"/>
    <property type="project" value="UniProtKB-UniRule"/>
</dbReference>
<dbReference type="NCBIfam" id="TIGR01392">
    <property type="entry name" value="homoserO_Ac_trn"/>
    <property type="match status" value="1"/>
</dbReference>
<dbReference type="UniPathway" id="UPA00051">
    <property type="reaction ID" value="UER00074"/>
</dbReference>
<gene>
    <name evidence="7" type="primary">metXA</name>
    <name evidence="10" type="ORF">HLH27_13005</name>
</gene>
<dbReference type="Gene3D" id="3.40.50.1820">
    <property type="entry name" value="alpha/beta hydrolase"/>
    <property type="match status" value="1"/>
</dbReference>
<dbReference type="RefSeq" id="WP_182950468.1">
    <property type="nucleotide sequence ID" value="NZ_JABEQK010000010.1"/>
</dbReference>
<dbReference type="EC" id="2.3.1.31" evidence="7"/>
<evidence type="ECO:0000256" key="1">
    <source>
        <dbReference type="ARBA" id="ARBA00011738"/>
    </source>
</evidence>
<dbReference type="AlphaFoldDB" id="A0A7W4KFC0"/>
<feature type="binding site" evidence="7">
    <location>
        <position position="357"/>
    </location>
    <ligand>
        <name>substrate</name>
    </ligand>
</feature>
<dbReference type="Pfam" id="PF00561">
    <property type="entry name" value="Abhydrolase_1"/>
    <property type="match status" value="1"/>
</dbReference>
<comment type="caution">
    <text evidence="7">Lacks conserved residue(s) required for the propagation of feature annotation.</text>
</comment>
<dbReference type="PIRSF" id="PIRSF000443">
    <property type="entry name" value="Homoser_Ac_trans"/>
    <property type="match status" value="1"/>
</dbReference>
<keyword evidence="3 7" id="KW-0028">Amino-acid biosynthesis</keyword>
<comment type="subcellular location">
    <subcellularLocation>
        <location evidence="7">Cytoplasm</location>
    </subcellularLocation>
</comment>
<reference evidence="10 11" key="1">
    <citation type="submission" date="2020-04" db="EMBL/GenBank/DDBJ databases">
        <title>Description of novel Gluconacetobacter.</title>
        <authorList>
            <person name="Sombolestani A."/>
        </authorList>
    </citation>
    <scope>NUCLEOTIDE SEQUENCE [LARGE SCALE GENOMIC DNA]</scope>
    <source>
        <strain evidence="10 11">LMG 27800</strain>
    </source>
</reference>
<proteinExistence type="inferred from homology"/>
<feature type="active site" evidence="7 8">
    <location>
        <position position="356"/>
    </location>
</feature>
<protein>
    <recommendedName>
        <fullName evidence="7">Homoserine O-acetyltransferase</fullName>
        <shortName evidence="7">HAT</shortName>
        <ecNumber evidence="7">2.3.1.31</ecNumber>
    </recommendedName>
    <alternativeName>
        <fullName evidence="7">Homoserine transacetylase</fullName>
        <shortName evidence="7">HTA</shortName>
    </alternativeName>
</protein>
<evidence type="ECO:0000256" key="4">
    <source>
        <dbReference type="ARBA" id="ARBA00022679"/>
    </source>
</evidence>
<evidence type="ECO:0000313" key="11">
    <source>
        <dbReference type="Proteomes" id="UP000540556"/>
    </source>
</evidence>
<evidence type="ECO:0000256" key="7">
    <source>
        <dbReference type="HAMAP-Rule" id="MF_00296"/>
    </source>
</evidence>
<comment type="pathway">
    <text evidence="7">Amino-acid biosynthesis; L-methionine biosynthesis via de novo pathway; O-acetyl-L-homoserine from L-homoserine: step 1/1.</text>
</comment>